<gene>
    <name evidence="1" type="ORF">CLV32_2304</name>
</gene>
<dbReference type="OrthoDB" id="794310at2"/>
<dbReference type="EMBL" id="SNWM01000002">
    <property type="protein sequence ID" value="TDO23315.1"/>
    <property type="molecule type" value="Genomic_DNA"/>
</dbReference>
<accession>A0A4R6IMX4</accession>
<organism evidence="1 2">
    <name type="scientific">Pedobacter duraquae</name>
    <dbReference type="NCBI Taxonomy" id="425511"/>
    <lineage>
        <taxon>Bacteria</taxon>
        <taxon>Pseudomonadati</taxon>
        <taxon>Bacteroidota</taxon>
        <taxon>Sphingobacteriia</taxon>
        <taxon>Sphingobacteriales</taxon>
        <taxon>Sphingobacteriaceae</taxon>
        <taxon>Pedobacter</taxon>
    </lineage>
</organism>
<name>A0A4R6IMX4_9SPHI</name>
<proteinExistence type="predicted"/>
<protein>
    <submittedName>
        <fullName evidence="1">Iron complex transport system substrate-binding protein</fullName>
    </submittedName>
</protein>
<keyword evidence="2" id="KW-1185">Reference proteome</keyword>
<reference evidence="1 2" key="1">
    <citation type="submission" date="2019-03" db="EMBL/GenBank/DDBJ databases">
        <title>Genomic Encyclopedia of Archaeal and Bacterial Type Strains, Phase II (KMG-II): from individual species to whole genera.</title>
        <authorList>
            <person name="Goeker M."/>
        </authorList>
    </citation>
    <scope>NUCLEOTIDE SEQUENCE [LARGE SCALE GENOMIC DNA]</scope>
    <source>
        <strain evidence="1 2">DSM 19034</strain>
    </source>
</reference>
<comment type="caution">
    <text evidence="1">The sequence shown here is derived from an EMBL/GenBank/DDBJ whole genome shotgun (WGS) entry which is preliminary data.</text>
</comment>
<evidence type="ECO:0000313" key="1">
    <source>
        <dbReference type="EMBL" id="TDO23315.1"/>
    </source>
</evidence>
<dbReference type="RefSeq" id="WP_133555398.1">
    <property type="nucleotide sequence ID" value="NZ_SNWM01000002.1"/>
</dbReference>
<evidence type="ECO:0000313" key="2">
    <source>
        <dbReference type="Proteomes" id="UP000295499"/>
    </source>
</evidence>
<dbReference type="Proteomes" id="UP000295499">
    <property type="component" value="Unassembled WGS sequence"/>
</dbReference>
<dbReference type="AlphaFoldDB" id="A0A4R6IMX4"/>
<sequence length="151" mass="16827">MSFLNEVINNVTDEVLREELQERVDIIQHKIKFMDKVPVICLTTDNEISGSLKTLIEAAGGIMQIDPFEAKVLIYQEAGVGMLEMMGVVPAMLSSEWPAVTYNRVYLFDDHQLDDTDPAGMVAALEDLAEMLYPGYFVFGNEGVTWTGFGV</sequence>